<proteinExistence type="predicted"/>
<dbReference type="AlphaFoldDB" id="A0AAV5UJM1"/>
<sequence>FPEIMPADIASVEKHRNKAEDLEDDKMRTILTRSFDVLKSVQIGNIKDIEYQLDSMNNERAVALKYDKDVEAEPLRSFIYGISEAIERTFGAHFLKEINAGMHADTYAPMISAVEVPVISVVDAQPMVPVKIEDAGPIDYDQLNKTAAAVRRTQIRFSPRKVAPAPKVAAVVPAQVRRVLVQPVVPRTMSISTRVPRLSIAKKAAPTPRAKRVKTPAILKSAAVRAPIIPPVLPQPPIDNSVPTEPTEEPLFQRVPEVKQEAILDSIESQVNPGVDGPGFDVDDFGQGQTMAGQAQTTPFQMGMTLNSMGAGNAFMDAAMAFDYQPGTSAPRMLNATTQFVPSTSFITNNLPLSRKRKVVQTETPAPRARKEENEKTLFCPFQNCQSDVMDVAGVHKHFLDVHHTTPAKSRYQFACTCGYLDTKDAKFHKYSCRKGVMSIVYKPY</sequence>
<gene>
    <name evidence="1" type="ORF">PENTCL1PPCAC_28986</name>
</gene>
<comment type="caution">
    <text evidence="1">The sequence shown here is derived from an EMBL/GenBank/DDBJ whole genome shotgun (WGS) entry which is preliminary data.</text>
</comment>
<feature type="non-terminal residue" evidence="1">
    <location>
        <position position="1"/>
    </location>
</feature>
<dbReference type="EMBL" id="BTSX01000006">
    <property type="protein sequence ID" value="GMT06812.1"/>
    <property type="molecule type" value="Genomic_DNA"/>
</dbReference>
<dbReference type="Proteomes" id="UP001432027">
    <property type="component" value="Unassembled WGS sequence"/>
</dbReference>
<name>A0AAV5UJM1_9BILA</name>
<evidence type="ECO:0000313" key="1">
    <source>
        <dbReference type="EMBL" id="GMT06812.1"/>
    </source>
</evidence>
<keyword evidence="2" id="KW-1185">Reference proteome</keyword>
<reference evidence="1" key="1">
    <citation type="submission" date="2023-10" db="EMBL/GenBank/DDBJ databases">
        <title>Genome assembly of Pristionchus species.</title>
        <authorList>
            <person name="Yoshida K."/>
            <person name="Sommer R.J."/>
        </authorList>
    </citation>
    <scope>NUCLEOTIDE SEQUENCE</scope>
    <source>
        <strain evidence="1">RS0144</strain>
    </source>
</reference>
<organism evidence="1 2">
    <name type="scientific">Pristionchus entomophagus</name>
    <dbReference type="NCBI Taxonomy" id="358040"/>
    <lineage>
        <taxon>Eukaryota</taxon>
        <taxon>Metazoa</taxon>
        <taxon>Ecdysozoa</taxon>
        <taxon>Nematoda</taxon>
        <taxon>Chromadorea</taxon>
        <taxon>Rhabditida</taxon>
        <taxon>Rhabditina</taxon>
        <taxon>Diplogasteromorpha</taxon>
        <taxon>Diplogasteroidea</taxon>
        <taxon>Neodiplogasteridae</taxon>
        <taxon>Pristionchus</taxon>
    </lineage>
</organism>
<protein>
    <recommendedName>
        <fullName evidence="3">C2H2-type domain-containing protein</fullName>
    </recommendedName>
</protein>
<evidence type="ECO:0008006" key="3">
    <source>
        <dbReference type="Google" id="ProtNLM"/>
    </source>
</evidence>
<accession>A0AAV5UJM1</accession>
<evidence type="ECO:0000313" key="2">
    <source>
        <dbReference type="Proteomes" id="UP001432027"/>
    </source>
</evidence>